<evidence type="ECO:0000313" key="4">
    <source>
        <dbReference type="EMBL" id="VVC03104.1"/>
    </source>
</evidence>
<name>A0A5E4LMA3_9ARCH</name>
<dbReference type="InterPro" id="IPR043964">
    <property type="entry name" value="P-loop_TraG"/>
</dbReference>
<dbReference type="Proteomes" id="UP000789941">
    <property type="component" value="Unassembled WGS sequence"/>
</dbReference>
<protein>
    <submittedName>
        <fullName evidence="4">Uncharacterized protein</fullName>
    </submittedName>
</protein>
<evidence type="ECO:0000256" key="1">
    <source>
        <dbReference type="SAM" id="Phobius"/>
    </source>
</evidence>
<dbReference type="AlphaFoldDB" id="A0A5E4LMA3"/>
<organism evidence="4 5">
    <name type="scientific">Candidatus Bilamarchaeum dharawalense</name>
    <dbReference type="NCBI Taxonomy" id="2885759"/>
    <lineage>
        <taxon>Archaea</taxon>
        <taxon>Candidatus Micrarchaeota</taxon>
        <taxon>Candidatus Micrarchaeia</taxon>
        <taxon>Candidatus Anstonellales</taxon>
        <taxon>Candidatus Bilamarchaeaceae</taxon>
        <taxon>Candidatus Bilamarchaeum</taxon>
    </lineage>
</organism>
<dbReference type="InterPro" id="IPR058596">
    <property type="entry name" value="TraC-like_dom"/>
</dbReference>
<feature type="transmembrane region" description="Helical" evidence="1">
    <location>
        <begin position="48"/>
        <end position="66"/>
    </location>
</feature>
<dbReference type="EMBL" id="CABMJJ010000006">
    <property type="protein sequence ID" value="VVC03104.1"/>
    <property type="molecule type" value="Genomic_DNA"/>
</dbReference>
<feature type="transmembrane region" description="Helical" evidence="1">
    <location>
        <begin position="24"/>
        <end position="41"/>
    </location>
</feature>
<comment type="caution">
    <text evidence="4">The sequence shown here is derived from an EMBL/GenBank/DDBJ whole genome shotgun (WGS) entry which is preliminary data.</text>
</comment>
<proteinExistence type="predicted"/>
<dbReference type="Pfam" id="PF19044">
    <property type="entry name" value="P-loop_TraG"/>
    <property type="match status" value="1"/>
</dbReference>
<keyword evidence="1" id="KW-0472">Membrane</keyword>
<dbReference type="InterPro" id="IPR051162">
    <property type="entry name" value="T4SS_component"/>
</dbReference>
<evidence type="ECO:0000313" key="5">
    <source>
        <dbReference type="Proteomes" id="UP000789941"/>
    </source>
</evidence>
<feature type="domain" description="TraC-like" evidence="3">
    <location>
        <begin position="107"/>
        <end position="212"/>
    </location>
</feature>
<dbReference type="PANTHER" id="PTHR30121:SF6">
    <property type="entry name" value="SLR6007 PROTEIN"/>
    <property type="match status" value="1"/>
</dbReference>
<feature type="domain" description="TraG P-loop" evidence="2">
    <location>
        <begin position="490"/>
        <end position="805"/>
    </location>
</feature>
<dbReference type="InterPro" id="IPR027417">
    <property type="entry name" value="P-loop_NTPase"/>
</dbReference>
<evidence type="ECO:0000259" key="3">
    <source>
        <dbReference type="Pfam" id="PF26593"/>
    </source>
</evidence>
<dbReference type="SUPFAM" id="SSF52540">
    <property type="entry name" value="P-loop containing nucleoside triphosphate hydrolases"/>
    <property type="match status" value="1"/>
</dbReference>
<keyword evidence="1" id="KW-0812">Transmembrane</keyword>
<sequence>MGYDIPDEIKYREKIVANLDLKQLGYAVLFILLAFFSYNLPIQGDARFIVPAIIGIIGTGFIFLNLEEKIKDVAAYYMNIRKTPYNSKAGQKFFEVRKIAEDIAFLDDKTFIAVLEIQPINFDLLDEGRKKAMLINYKAFLNQLTTPVQILIRTKPVILDGYFEGIDSRKSEKQKFMANLYADFRIFEENFIDENTIKERFYYIVIPFRPAKANQGIKQLNELVKIIQEKLLDCGLQSKRLNNQELEDLYLSYAESDNEDEEIKIKQNEESKDEFRNILTPSFDIKKDYAIVNGEFHKIVKVTGYPRKVEDGWLGAFLSKNESYDISIHIMPSTIHYMLIYLHNQIIQQTGDLFLSTMKGTPNPSLEIKKADTMQVYNSLYKGEEKMFSVSICVDNKADRLEELDLLTEKCKSNLNAQLMIPKITEWRMTDGIKTALPLAKDKLQSQRDFLTNSLAATFPFISPVETKKEGMLFAHEADTLNPIFIDLDKMSNKHFFVIGISGSGKSYTSKYLIMQQLFKEDTKIYILDPNGEYSALCESLNGHVVVLSRDSESIINIFDLAGEEFGSKLLSLLSAFDIIVGGLTESQKAVLNKALVKAYKKKGILYDNPETWNKQAPTFLDLKIALIELQDEYSQKDKHSQDFSLDAVFNRVEMYCEDGIFAFLDKQSTVDTENNFICFDLSQLPNAIKDLMMFATLELIQREIKKDKKAKVVLIDEGWSLLRSKEVSNYIVEFVKTSRKFNTSIGFITQEIEDLLNSRTGRSILNTASIKILMRQNPTNIDVISKALHLNEEAKNYLLTAQKGFGFLITEQNSYKFFVKASNKIHNLITTNPKDFQVIYKKKKTKNLIQIPKKELEKGLYLEKDLSEEERDYLFSKGYKLTKDRTEQQGGSSHYLVKIRHNESSKHSFLCWTIYYLLKNNFQNVYMLTTSPGDVVVKLKKKRIAFEIETGKNEEREDKTKMKERFERIKKEYDDYYIVVTTKKIRNRYKEYGKVITRNKIKDVIGALPAEEEEGRRN</sequence>
<reference evidence="4 5" key="1">
    <citation type="submission" date="2019-08" db="EMBL/GenBank/DDBJ databases">
        <authorList>
            <person name="Vazquez-Campos X."/>
        </authorList>
    </citation>
    <scope>NUCLEOTIDE SEQUENCE [LARGE SCALE GENOMIC DNA]</scope>
    <source>
        <strain evidence="4">LFW-283_2</strain>
    </source>
</reference>
<evidence type="ECO:0000259" key="2">
    <source>
        <dbReference type="Pfam" id="PF19044"/>
    </source>
</evidence>
<gene>
    <name evidence="4" type="ORF">LFW2832_00181</name>
</gene>
<dbReference type="PANTHER" id="PTHR30121">
    <property type="entry name" value="UNCHARACTERIZED PROTEIN YJGR-RELATED"/>
    <property type="match status" value="1"/>
</dbReference>
<dbReference type="Gene3D" id="1.10.8.730">
    <property type="match status" value="1"/>
</dbReference>
<accession>A0A5E4LMA3</accession>
<keyword evidence="1" id="KW-1133">Transmembrane helix</keyword>
<dbReference type="Pfam" id="PF26593">
    <property type="entry name" value="TraC-like"/>
    <property type="match status" value="1"/>
</dbReference>
<dbReference type="Gene3D" id="3.40.50.300">
    <property type="entry name" value="P-loop containing nucleotide triphosphate hydrolases"/>
    <property type="match status" value="1"/>
</dbReference>